<keyword evidence="4 6" id="KW-0238">DNA-binding</keyword>
<dbReference type="GO" id="GO:0003677">
    <property type="term" value="F:DNA binding"/>
    <property type="evidence" value="ECO:0007669"/>
    <property type="project" value="UniProtKB-KW"/>
</dbReference>
<keyword evidence="10" id="KW-1185">Reference proteome</keyword>
<dbReference type="Pfam" id="PF04545">
    <property type="entry name" value="Sigma70_r4"/>
    <property type="match status" value="1"/>
</dbReference>
<dbReference type="Pfam" id="PF04542">
    <property type="entry name" value="Sigma70_r2"/>
    <property type="match status" value="1"/>
</dbReference>
<dbReference type="STRING" id="1869.MB27_14615"/>
<dbReference type="SUPFAM" id="SSF88659">
    <property type="entry name" value="Sigma3 and sigma4 domains of RNA polymerase sigma factors"/>
    <property type="match status" value="1"/>
</dbReference>
<dbReference type="InterPro" id="IPR039425">
    <property type="entry name" value="RNA_pol_sigma-70-like"/>
</dbReference>
<sequence length="163" mass="18255">MVPQSTPGLRRYVRRLLPGDPDRADDIVQETLLRAWRNLTVVAGARSPEAWLSRVARNVAIDWARRHAARPTEVDEDVTATVWEPGEYAYEAVLDRAVLFGALRTLSPLHREALLRVHYQDRTHTEVAGTLGVPPGTVKSRAHYATRELQRILGEQGVTGPAY</sequence>
<dbReference type="PANTHER" id="PTHR43133">
    <property type="entry name" value="RNA POLYMERASE ECF-TYPE SIGMA FACTO"/>
    <property type="match status" value="1"/>
</dbReference>
<dbReference type="PANTHER" id="PTHR43133:SF52">
    <property type="entry name" value="ECF RNA POLYMERASE SIGMA FACTOR SIGL"/>
    <property type="match status" value="1"/>
</dbReference>
<feature type="domain" description="RNA polymerase sigma-70 region 4" evidence="8">
    <location>
        <begin position="102"/>
        <end position="150"/>
    </location>
</feature>
<evidence type="ECO:0000259" key="7">
    <source>
        <dbReference type="Pfam" id="PF04542"/>
    </source>
</evidence>
<dbReference type="InterPro" id="IPR036388">
    <property type="entry name" value="WH-like_DNA-bd_sf"/>
</dbReference>
<protein>
    <recommendedName>
        <fullName evidence="6">RNA polymerase sigma factor</fullName>
    </recommendedName>
</protein>
<dbReference type="InterPro" id="IPR014284">
    <property type="entry name" value="RNA_pol_sigma-70_dom"/>
</dbReference>
<dbReference type="GO" id="GO:0006352">
    <property type="term" value="P:DNA-templated transcription initiation"/>
    <property type="evidence" value="ECO:0007669"/>
    <property type="project" value="InterPro"/>
</dbReference>
<dbReference type="Proteomes" id="UP000054537">
    <property type="component" value="Unassembled WGS sequence"/>
</dbReference>
<dbReference type="SUPFAM" id="SSF88946">
    <property type="entry name" value="Sigma2 domain of RNA polymerase sigma factors"/>
    <property type="match status" value="1"/>
</dbReference>
<dbReference type="InterPro" id="IPR007627">
    <property type="entry name" value="RNA_pol_sigma70_r2"/>
</dbReference>
<keyword evidence="2 6" id="KW-0805">Transcription regulation</keyword>
<dbReference type="NCBIfam" id="TIGR02937">
    <property type="entry name" value="sigma70-ECF"/>
    <property type="match status" value="1"/>
</dbReference>
<accession>A0A0A6UN75</accession>
<evidence type="ECO:0000256" key="4">
    <source>
        <dbReference type="ARBA" id="ARBA00023125"/>
    </source>
</evidence>
<dbReference type="EMBL" id="JRTT01000015">
    <property type="protein sequence ID" value="KHD76851.1"/>
    <property type="molecule type" value="Genomic_DNA"/>
</dbReference>
<evidence type="ECO:0000256" key="3">
    <source>
        <dbReference type="ARBA" id="ARBA00023082"/>
    </source>
</evidence>
<dbReference type="InterPro" id="IPR013325">
    <property type="entry name" value="RNA_pol_sigma_r2"/>
</dbReference>
<dbReference type="Gene3D" id="1.10.10.10">
    <property type="entry name" value="Winged helix-like DNA-binding domain superfamily/Winged helix DNA-binding domain"/>
    <property type="match status" value="1"/>
</dbReference>
<evidence type="ECO:0000256" key="6">
    <source>
        <dbReference type="RuleBase" id="RU000716"/>
    </source>
</evidence>
<reference evidence="9 10" key="1">
    <citation type="submission" date="2014-10" db="EMBL/GenBank/DDBJ databases">
        <title>Draft genome sequence of Actinoplanes utahensis NRRL 12052.</title>
        <authorList>
            <person name="Velasco-Bucheli B."/>
            <person name="del Cerro C."/>
            <person name="Hormigo D."/>
            <person name="Garcia J.L."/>
            <person name="Acebal C."/>
            <person name="Arroyo M."/>
            <person name="de la Mata I."/>
        </authorList>
    </citation>
    <scope>NUCLEOTIDE SEQUENCE [LARGE SCALE GENOMIC DNA]</scope>
    <source>
        <strain evidence="9 10">NRRL 12052</strain>
    </source>
</reference>
<dbReference type="GO" id="GO:0016987">
    <property type="term" value="F:sigma factor activity"/>
    <property type="evidence" value="ECO:0007669"/>
    <property type="project" value="UniProtKB-KW"/>
</dbReference>
<dbReference type="eggNOG" id="COG1595">
    <property type="taxonomic scope" value="Bacteria"/>
</dbReference>
<evidence type="ECO:0000313" key="9">
    <source>
        <dbReference type="EMBL" id="KHD76851.1"/>
    </source>
</evidence>
<comment type="similarity">
    <text evidence="1 6">Belongs to the sigma-70 factor family. ECF subfamily.</text>
</comment>
<dbReference type="InterPro" id="IPR007630">
    <property type="entry name" value="RNA_pol_sigma70_r4"/>
</dbReference>
<feature type="domain" description="RNA polymerase sigma-70 region 2" evidence="7">
    <location>
        <begin position="7"/>
        <end position="68"/>
    </location>
</feature>
<dbReference type="InterPro" id="IPR000838">
    <property type="entry name" value="RNA_pol_sigma70_ECF_CS"/>
</dbReference>
<dbReference type="PROSITE" id="PS01063">
    <property type="entry name" value="SIGMA70_ECF"/>
    <property type="match status" value="1"/>
</dbReference>
<organism evidence="9 10">
    <name type="scientific">Actinoplanes utahensis</name>
    <dbReference type="NCBI Taxonomy" id="1869"/>
    <lineage>
        <taxon>Bacteria</taxon>
        <taxon>Bacillati</taxon>
        <taxon>Actinomycetota</taxon>
        <taxon>Actinomycetes</taxon>
        <taxon>Micromonosporales</taxon>
        <taxon>Micromonosporaceae</taxon>
        <taxon>Actinoplanes</taxon>
    </lineage>
</organism>
<proteinExistence type="inferred from homology"/>
<dbReference type="Gene3D" id="1.10.1740.10">
    <property type="match status" value="1"/>
</dbReference>
<dbReference type="AlphaFoldDB" id="A0A0A6UN75"/>
<gene>
    <name evidence="9" type="ORF">MB27_14615</name>
</gene>
<comment type="caution">
    <text evidence="9">The sequence shown here is derived from an EMBL/GenBank/DDBJ whole genome shotgun (WGS) entry which is preliminary data.</text>
</comment>
<dbReference type="CDD" id="cd06171">
    <property type="entry name" value="Sigma70_r4"/>
    <property type="match status" value="1"/>
</dbReference>
<evidence type="ECO:0000256" key="1">
    <source>
        <dbReference type="ARBA" id="ARBA00010641"/>
    </source>
</evidence>
<name>A0A0A6UN75_ACTUT</name>
<keyword evidence="3 6" id="KW-0731">Sigma factor</keyword>
<evidence type="ECO:0000256" key="5">
    <source>
        <dbReference type="ARBA" id="ARBA00023163"/>
    </source>
</evidence>
<dbReference type="InterPro" id="IPR013324">
    <property type="entry name" value="RNA_pol_sigma_r3/r4-like"/>
</dbReference>
<evidence type="ECO:0000259" key="8">
    <source>
        <dbReference type="Pfam" id="PF04545"/>
    </source>
</evidence>
<keyword evidence="5 6" id="KW-0804">Transcription</keyword>
<evidence type="ECO:0000313" key="10">
    <source>
        <dbReference type="Proteomes" id="UP000054537"/>
    </source>
</evidence>
<evidence type="ECO:0000256" key="2">
    <source>
        <dbReference type="ARBA" id="ARBA00023015"/>
    </source>
</evidence>